<dbReference type="Proteomes" id="UP000827549">
    <property type="component" value="Chromosome 6"/>
</dbReference>
<accession>A0AAF0YE54</accession>
<gene>
    <name evidence="1" type="ORF">LOC62_06G008575</name>
</gene>
<reference evidence="1" key="1">
    <citation type="submission" date="2023-10" db="EMBL/GenBank/DDBJ databases">
        <authorList>
            <person name="Noh H."/>
        </authorList>
    </citation>
    <scope>NUCLEOTIDE SEQUENCE</scope>
    <source>
        <strain evidence="1">DUCC4014</strain>
    </source>
</reference>
<sequence length="103" mass="11612">MDFSLSPFSSIQEETEARLAEKRQDLAMLGPHMRFIAVGLDDMVVLLWSKLKKAASDEKAAEELDRYLTRLGPHVLPHVLDALTESDLSQPSAKQLATMQRYL</sequence>
<name>A0AAF0YE54_9TREE</name>
<evidence type="ECO:0000313" key="2">
    <source>
        <dbReference type="Proteomes" id="UP000827549"/>
    </source>
</evidence>
<dbReference type="AlphaFoldDB" id="A0AAF0YE54"/>
<dbReference type="GeneID" id="87811739"/>
<dbReference type="RefSeq" id="XP_062631101.1">
    <property type="nucleotide sequence ID" value="XM_062775117.1"/>
</dbReference>
<dbReference type="EMBL" id="CP086719">
    <property type="protein sequence ID" value="WOO85075.1"/>
    <property type="molecule type" value="Genomic_DNA"/>
</dbReference>
<keyword evidence="2" id="KW-1185">Reference proteome</keyword>
<proteinExistence type="predicted"/>
<organism evidence="1 2">
    <name type="scientific">Vanrija pseudolonga</name>
    <dbReference type="NCBI Taxonomy" id="143232"/>
    <lineage>
        <taxon>Eukaryota</taxon>
        <taxon>Fungi</taxon>
        <taxon>Dikarya</taxon>
        <taxon>Basidiomycota</taxon>
        <taxon>Agaricomycotina</taxon>
        <taxon>Tremellomycetes</taxon>
        <taxon>Trichosporonales</taxon>
        <taxon>Trichosporonaceae</taxon>
        <taxon>Vanrija</taxon>
    </lineage>
</organism>
<evidence type="ECO:0000313" key="1">
    <source>
        <dbReference type="EMBL" id="WOO85075.1"/>
    </source>
</evidence>
<protein>
    <submittedName>
        <fullName evidence="1">Uncharacterized protein</fullName>
    </submittedName>
</protein>